<dbReference type="SUPFAM" id="SSF48452">
    <property type="entry name" value="TPR-like"/>
    <property type="match status" value="1"/>
</dbReference>
<comment type="caution">
    <text evidence="1">The sequence shown here is derived from an EMBL/GenBank/DDBJ whole genome shotgun (WGS) entry which is preliminary data.</text>
</comment>
<dbReference type="Pfam" id="PF14938">
    <property type="entry name" value="SNAP"/>
    <property type="match status" value="1"/>
</dbReference>
<organism evidence="1 2">
    <name type="scientific">Desmophyllum pertusum</name>
    <dbReference type="NCBI Taxonomy" id="174260"/>
    <lineage>
        <taxon>Eukaryota</taxon>
        <taxon>Metazoa</taxon>
        <taxon>Cnidaria</taxon>
        <taxon>Anthozoa</taxon>
        <taxon>Hexacorallia</taxon>
        <taxon>Scleractinia</taxon>
        <taxon>Caryophylliina</taxon>
        <taxon>Caryophylliidae</taxon>
        <taxon>Desmophyllum</taxon>
    </lineage>
</organism>
<proteinExistence type="predicted"/>
<reference evidence="1" key="1">
    <citation type="submission" date="2023-01" db="EMBL/GenBank/DDBJ databases">
        <title>Genome assembly of the deep-sea coral Lophelia pertusa.</title>
        <authorList>
            <person name="Herrera S."/>
            <person name="Cordes E."/>
        </authorList>
    </citation>
    <scope>NUCLEOTIDE SEQUENCE</scope>
    <source>
        <strain evidence="1">USNM1676648</strain>
        <tissue evidence="1">Polyp</tissue>
    </source>
</reference>
<dbReference type="Proteomes" id="UP001163046">
    <property type="component" value="Unassembled WGS sequence"/>
</dbReference>
<dbReference type="OrthoDB" id="10550785at2759"/>
<dbReference type="EMBL" id="MU827408">
    <property type="protein sequence ID" value="KAJ7349551.1"/>
    <property type="molecule type" value="Genomic_DNA"/>
</dbReference>
<name>A0A9W9YKK3_9CNID</name>
<dbReference type="InterPro" id="IPR011990">
    <property type="entry name" value="TPR-like_helical_dom_sf"/>
</dbReference>
<evidence type="ECO:0000313" key="2">
    <source>
        <dbReference type="Proteomes" id="UP001163046"/>
    </source>
</evidence>
<evidence type="ECO:0000313" key="1">
    <source>
        <dbReference type="EMBL" id="KAJ7349551.1"/>
    </source>
</evidence>
<dbReference type="AlphaFoldDB" id="A0A9W9YKK3"/>
<keyword evidence="2" id="KW-1185">Reference proteome</keyword>
<dbReference type="Gene3D" id="1.25.40.10">
    <property type="entry name" value="Tetratricopeptide repeat domain"/>
    <property type="match status" value="1"/>
</dbReference>
<evidence type="ECO:0008006" key="3">
    <source>
        <dbReference type="Google" id="ProtNLM"/>
    </source>
</evidence>
<accession>A0A9W9YKK3</accession>
<sequence length="205" mass="23801">MKAEKKEIKRSTKRSWRRRNKFIQRIILNLKQSVVRDPKENERREQETETALEVCREKLGEHPETAATLLFSGINAKRRKERSEAEQKLTEALELFKKLLGKHFMTAECLKAIADLYFFLGRGEAELDKCLAYYAEAIEMFEDLGMSGSKEIVLTLKNFGSYHMRKDNFSEAMSLLTKAERVAEARIRKGSQMESLDKDRIGLFA</sequence>
<gene>
    <name evidence="1" type="ORF">OS493_038590</name>
</gene>
<protein>
    <recommendedName>
        <fullName evidence="3">Tetratricopeptide repeat protein</fullName>
    </recommendedName>
</protein>